<reference evidence="3 4" key="1">
    <citation type="journal article" date="2019" name="Sci. Rep.">
        <title>Orb-weaving spider Araneus ventricosus genome elucidates the spidroin gene catalogue.</title>
        <authorList>
            <person name="Kono N."/>
            <person name="Nakamura H."/>
            <person name="Ohtoshi R."/>
            <person name="Moran D.A.P."/>
            <person name="Shinohara A."/>
            <person name="Yoshida Y."/>
            <person name="Fujiwara M."/>
            <person name="Mori M."/>
            <person name="Tomita M."/>
            <person name="Arakawa K."/>
        </authorList>
    </citation>
    <scope>NUCLEOTIDE SEQUENCE [LARGE SCALE GENOMIC DNA]</scope>
</reference>
<dbReference type="AlphaFoldDB" id="A0A4Y2PJ48"/>
<evidence type="ECO:0000256" key="1">
    <source>
        <dbReference type="SAM" id="MobiDB-lite"/>
    </source>
</evidence>
<dbReference type="EMBL" id="BGPR01133770">
    <property type="protein sequence ID" value="GBN51995.1"/>
    <property type="molecule type" value="Genomic_DNA"/>
</dbReference>
<name>A0A4Y2PJ48_ARAVE</name>
<evidence type="ECO:0000313" key="3">
    <source>
        <dbReference type="EMBL" id="GBN51995.1"/>
    </source>
</evidence>
<gene>
    <name evidence="3" type="ORF">AVEN_214608_1</name>
    <name evidence="2" type="ORF">AVEN_90215_1</name>
</gene>
<proteinExistence type="predicted"/>
<keyword evidence="4" id="KW-1185">Reference proteome</keyword>
<evidence type="ECO:0000313" key="4">
    <source>
        <dbReference type="Proteomes" id="UP000499080"/>
    </source>
</evidence>
<feature type="compositionally biased region" description="Polar residues" evidence="1">
    <location>
        <begin position="1"/>
        <end position="10"/>
    </location>
</feature>
<evidence type="ECO:0000313" key="2">
    <source>
        <dbReference type="EMBL" id="GBN51968.1"/>
    </source>
</evidence>
<accession>A0A4Y2PJ48</accession>
<comment type="caution">
    <text evidence="3">The sequence shown here is derived from an EMBL/GenBank/DDBJ whole genome shotgun (WGS) entry which is preliminary data.</text>
</comment>
<organism evidence="3 4">
    <name type="scientific">Araneus ventricosus</name>
    <name type="common">Orbweaver spider</name>
    <name type="synonym">Epeira ventricosa</name>
    <dbReference type="NCBI Taxonomy" id="182803"/>
    <lineage>
        <taxon>Eukaryota</taxon>
        <taxon>Metazoa</taxon>
        <taxon>Ecdysozoa</taxon>
        <taxon>Arthropoda</taxon>
        <taxon>Chelicerata</taxon>
        <taxon>Arachnida</taxon>
        <taxon>Araneae</taxon>
        <taxon>Araneomorphae</taxon>
        <taxon>Entelegynae</taxon>
        <taxon>Araneoidea</taxon>
        <taxon>Araneidae</taxon>
        <taxon>Araneus</taxon>
    </lineage>
</organism>
<sequence length="124" mass="13775">MLSLQVGQLSSKKKRPQRVPSRPFQCALREGYSRGWGGGGNDHPGWVSPIHVFSSQKVQVLKELEEKVSSGLKKLNHLDQFPKNLGAVSDEQGKDFYEDFKKMMSSTKAAGANTWWRIAAGVSL</sequence>
<dbReference type="Proteomes" id="UP000499080">
    <property type="component" value="Unassembled WGS sequence"/>
</dbReference>
<protein>
    <submittedName>
        <fullName evidence="3">Uncharacterized protein</fullName>
    </submittedName>
</protein>
<dbReference type="EMBL" id="BGPR01133758">
    <property type="protein sequence ID" value="GBN51968.1"/>
    <property type="molecule type" value="Genomic_DNA"/>
</dbReference>
<feature type="region of interest" description="Disordered" evidence="1">
    <location>
        <begin position="1"/>
        <end position="24"/>
    </location>
</feature>